<organism evidence="1 2">
    <name type="scientific">Pseudomonas poae</name>
    <dbReference type="NCBI Taxonomy" id="200451"/>
    <lineage>
        <taxon>Bacteria</taxon>
        <taxon>Pseudomonadati</taxon>
        <taxon>Pseudomonadota</taxon>
        <taxon>Gammaproteobacteria</taxon>
        <taxon>Pseudomonadales</taxon>
        <taxon>Pseudomonadaceae</taxon>
        <taxon>Pseudomonas</taxon>
    </lineage>
</organism>
<dbReference type="EMBL" id="PCQL01000010">
    <property type="protein sequence ID" value="PRC19097.1"/>
    <property type="molecule type" value="Genomic_DNA"/>
</dbReference>
<accession>A0A2S9ETH1</accession>
<dbReference type="PANTHER" id="PTHR33415">
    <property type="entry name" value="PROTEIN EMBRYO DEFECTIVE 514"/>
    <property type="match status" value="1"/>
</dbReference>
<dbReference type="PANTHER" id="PTHR33415:SF12">
    <property type="entry name" value="PROTEIN EMBRYO DEFECTIVE 514"/>
    <property type="match status" value="1"/>
</dbReference>
<comment type="caution">
    <text evidence="1">The sequence shown here is derived from an EMBL/GenBank/DDBJ whole genome shotgun (WGS) entry which is preliminary data.</text>
</comment>
<evidence type="ECO:0008006" key="3">
    <source>
        <dbReference type="Google" id="ProtNLM"/>
    </source>
</evidence>
<name>A0A2S9ETH1_9PSED</name>
<keyword evidence="2" id="KW-1185">Reference proteome</keyword>
<evidence type="ECO:0000313" key="2">
    <source>
        <dbReference type="Proteomes" id="UP000238045"/>
    </source>
</evidence>
<sequence>MFWLGHFGYKSKQDLLDKLKAFLQGASQGRVSHEEADRKLRLLIAMHPNAERKIGLGIDHFKIVRNVRGAGQGIHIVRTDGSEEPFSYKRCISGVVQSAHGKVCEALRFTVQPQLKQYRESITLPVECKLSGLRVERRRDLHIDHARPFWRLLKDFCTEQGVDLSTLETTGSGESLRLVDEDVARAFARYHREHAVLQPSLKSANAAKGGRLKFSAT</sequence>
<dbReference type="InterPro" id="IPR044673">
    <property type="entry name" value="DCL-like"/>
</dbReference>
<dbReference type="Gene3D" id="3.10.450.40">
    <property type="match status" value="1"/>
</dbReference>
<protein>
    <recommendedName>
        <fullName evidence="3">DUF3223 domain-containing protein</fullName>
    </recommendedName>
</protein>
<gene>
    <name evidence="1" type="ORF">CQZ99_12385</name>
</gene>
<evidence type="ECO:0000313" key="1">
    <source>
        <dbReference type="EMBL" id="PRC19097.1"/>
    </source>
</evidence>
<reference evidence="1 2" key="1">
    <citation type="submission" date="2017-09" db="EMBL/GenBank/DDBJ databases">
        <title>Genomic, metabolic, and phenotypic characteristics of bacterial isolates from the natural microbiome of the model nematode Caenorhabditis elegans.</title>
        <authorList>
            <person name="Zimmermann J."/>
            <person name="Obeng N."/>
            <person name="Yang W."/>
            <person name="Obeng O."/>
            <person name="Kissoyan K."/>
            <person name="Pees B."/>
            <person name="Dirksen P."/>
            <person name="Hoppner M."/>
            <person name="Franke A."/>
            <person name="Rosenstiel P."/>
            <person name="Leippe M."/>
            <person name="Dierking K."/>
            <person name="Kaleta C."/>
            <person name="Schulenburg H."/>
        </authorList>
    </citation>
    <scope>NUCLEOTIDE SEQUENCE [LARGE SCALE GENOMIC DNA]</scope>
    <source>
        <strain evidence="1 2">MYb117</strain>
    </source>
</reference>
<proteinExistence type="predicted"/>
<dbReference type="Pfam" id="PF11523">
    <property type="entry name" value="DUF3223"/>
    <property type="match status" value="1"/>
</dbReference>
<dbReference type="Proteomes" id="UP000238045">
    <property type="component" value="Unassembled WGS sequence"/>
</dbReference>
<dbReference type="RefSeq" id="WP_105696972.1">
    <property type="nucleotide sequence ID" value="NZ_CP159260.1"/>
</dbReference>
<dbReference type="AlphaFoldDB" id="A0A2S9ETH1"/>